<organism evidence="1 2">
    <name type="scientific">Entomophthora muscae</name>
    <dbReference type="NCBI Taxonomy" id="34485"/>
    <lineage>
        <taxon>Eukaryota</taxon>
        <taxon>Fungi</taxon>
        <taxon>Fungi incertae sedis</taxon>
        <taxon>Zoopagomycota</taxon>
        <taxon>Entomophthoromycotina</taxon>
        <taxon>Entomophthoromycetes</taxon>
        <taxon>Entomophthorales</taxon>
        <taxon>Entomophthoraceae</taxon>
        <taxon>Entomophthora</taxon>
    </lineage>
</organism>
<reference evidence="1" key="1">
    <citation type="submission" date="2022-04" db="EMBL/GenBank/DDBJ databases">
        <title>Genome of the entomopathogenic fungus Entomophthora muscae.</title>
        <authorList>
            <person name="Elya C."/>
            <person name="Lovett B.R."/>
            <person name="Lee E."/>
            <person name="Macias A.M."/>
            <person name="Hajek A.E."/>
            <person name="De Bivort B.L."/>
            <person name="Kasson M.T."/>
            <person name="De Fine Licht H.H."/>
            <person name="Stajich J.E."/>
        </authorList>
    </citation>
    <scope>NUCLEOTIDE SEQUENCE</scope>
    <source>
        <strain evidence="1">Berkeley</strain>
    </source>
</reference>
<accession>A0ACC2UFS0</accession>
<name>A0ACC2UFS0_9FUNG</name>
<dbReference type="Proteomes" id="UP001165960">
    <property type="component" value="Unassembled WGS sequence"/>
</dbReference>
<sequence length="102" mass="11865">MEKVKPVLDTTYKPYVSAYKGQDDNKQPQYFQTTDCKQVLKKVAEFYNKPTESVPASKKPKYHVIPDATHKTFNILMEETPDYKKATADFFNSKKNPKNLKK</sequence>
<evidence type="ECO:0000313" key="2">
    <source>
        <dbReference type="Proteomes" id="UP001165960"/>
    </source>
</evidence>
<protein>
    <submittedName>
        <fullName evidence="1">Uncharacterized protein</fullName>
    </submittedName>
</protein>
<dbReference type="EMBL" id="QTSX02000751">
    <property type="protein sequence ID" value="KAJ9085664.1"/>
    <property type="molecule type" value="Genomic_DNA"/>
</dbReference>
<evidence type="ECO:0000313" key="1">
    <source>
        <dbReference type="EMBL" id="KAJ9085664.1"/>
    </source>
</evidence>
<gene>
    <name evidence="1" type="ORF">DSO57_1011813</name>
</gene>
<proteinExistence type="predicted"/>
<comment type="caution">
    <text evidence="1">The sequence shown here is derived from an EMBL/GenBank/DDBJ whole genome shotgun (WGS) entry which is preliminary data.</text>
</comment>
<keyword evidence="2" id="KW-1185">Reference proteome</keyword>